<dbReference type="Proteomes" id="UP001255246">
    <property type="component" value="Unassembled WGS sequence"/>
</dbReference>
<dbReference type="InterPro" id="IPR003400">
    <property type="entry name" value="ExbD"/>
</dbReference>
<comment type="similarity">
    <text evidence="2 7">Belongs to the ExbD/TolR family.</text>
</comment>
<sequence>MRKNKNKLPQVSTASLPDIVFILLFFFMTVTVMKNNALLVENTLPNAQEIEKLDKQDRVIDVVVGPPVKKYKSVLGSESRIQLNGNFAGVNEVGFHVFSELKKMPEQLQKVAIVSLKIDKRTQMGIVNDIKEELKEIGALKINYTTFEGDALSNLP</sequence>
<organism evidence="9 10">
    <name type="scientific">Croceitalea rosinachiae</name>
    <dbReference type="NCBI Taxonomy" id="3075596"/>
    <lineage>
        <taxon>Bacteria</taxon>
        <taxon>Pseudomonadati</taxon>
        <taxon>Bacteroidota</taxon>
        <taxon>Flavobacteriia</taxon>
        <taxon>Flavobacteriales</taxon>
        <taxon>Flavobacteriaceae</taxon>
        <taxon>Croceitalea</taxon>
    </lineage>
</organism>
<dbReference type="EMBL" id="JAVRHR010000001">
    <property type="protein sequence ID" value="MDT0605728.1"/>
    <property type="molecule type" value="Genomic_DNA"/>
</dbReference>
<evidence type="ECO:0000256" key="1">
    <source>
        <dbReference type="ARBA" id="ARBA00004162"/>
    </source>
</evidence>
<proteinExistence type="inferred from homology"/>
<evidence type="ECO:0000256" key="2">
    <source>
        <dbReference type="ARBA" id="ARBA00005811"/>
    </source>
</evidence>
<dbReference type="RefSeq" id="WP_311349295.1">
    <property type="nucleotide sequence ID" value="NZ_JAVRHR010000001.1"/>
</dbReference>
<evidence type="ECO:0000256" key="5">
    <source>
        <dbReference type="ARBA" id="ARBA00022989"/>
    </source>
</evidence>
<keyword evidence="7" id="KW-0653">Protein transport</keyword>
<dbReference type="Pfam" id="PF02472">
    <property type="entry name" value="ExbD"/>
    <property type="match status" value="1"/>
</dbReference>
<keyword evidence="10" id="KW-1185">Reference proteome</keyword>
<keyword evidence="7" id="KW-0813">Transport</keyword>
<evidence type="ECO:0000256" key="7">
    <source>
        <dbReference type="RuleBase" id="RU003879"/>
    </source>
</evidence>
<evidence type="ECO:0000256" key="8">
    <source>
        <dbReference type="SAM" id="Phobius"/>
    </source>
</evidence>
<keyword evidence="6 8" id="KW-0472">Membrane</keyword>
<evidence type="ECO:0000313" key="10">
    <source>
        <dbReference type="Proteomes" id="UP001255246"/>
    </source>
</evidence>
<evidence type="ECO:0000256" key="3">
    <source>
        <dbReference type="ARBA" id="ARBA00022475"/>
    </source>
</evidence>
<keyword evidence="4 7" id="KW-0812">Transmembrane</keyword>
<protein>
    <submittedName>
        <fullName evidence="9">Biopolymer transporter ExbD</fullName>
    </submittedName>
</protein>
<evidence type="ECO:0000256" key="4">
    <source>
        <dbReference type="ARBA" id="ARBA00022692"/>
    </source>
</evidence>
<keyword evidence="5 8" id="KW-1133">Transmembrane helix</keyword>
<feature type="transmembrane region" description="Helical" evidence="8">
    <location>
        <begin position="12"/>
        <end position="33"/>
    </location>
</feature>
<name>A0ABU3A9G9_9FLAO</name>
<keyword evidence="3" id="KW-1003">Cell membrane</keyword>
<comment type="subcellular location">
    <subcellularLocation>
        <location evidence="1">Cell membrane</location>
        <topology evidence="1">Single-pass membrane protein</topology>
    </subcellularLocation>
    <subcellularLocation>
        <location evidence="7">Cell membrane</location>
        <topology evidence="7">Single-pass type II membrane protein</topology>
    </subcellularLocation>
</comment>
<gene>
    <name evidence="9" type="ORF">RM706_01730</name>
</gene>
<evidence type="ECO:0000313" key="9">
    <source>
        <dbReference type="EMBL" id="MDT0605728.1"/>
    </source>
</evidence>
<evidence type="ECO:0000256" key="6">
    <source>
        <dbReference type="ARBA" id="ARBA00023136"/>
    </source>
</evidence>
<comment type="caution">
    <text evidence="9">The sequence shown here is derived from an EMBL/GenBank/DDBJ whole genome shotgun (WGS) entry which is preliminary data.</text>
</comment>
<accession>A0ABU3A9G9</accession>
<reference evidence="9 10" key="1">
    <citation type="submission" date="2023-09" db="EMBL/GenBank/DDBJ databases">
        <authorList>
            <person name="Rey-Velasco X."/>
        </authorList>
    </citation>
    <scope>NUCLEOTIDE SEQUENCE [LARGE SCALE GENOMIC DNA]</scope>
    <source>
        <strain evidence="9 10">F388</strain>
    </source>
</reference>